<dbReference type="CDD" id="cd03801">
    <property type="entry name" value="GT4_PimA-like"/>
    <property type="match status" value="1"/>
</dbReference>
<organism evidence="4">
    <name type="scientific">freshwater metagenome</name>
    <dbReference type="NCBI Taxonomy" id="449393"/>
    <lineage>
        <taxon>unclassified sequences</taxon>
        <taxon>metagenomes</taxon>
        <taxon>ecological metagenomes</taxon>
    </lineage>
</organism>
<proteinExistence type="predicted"/>
<gene>
    <name evidence="3" type="ORF">UFOPK3139_01241</name>
    <name evidence="4" type="ORF">UFOPK3543_03144</name>
</gene>
<name>A0A6J7J7Z2_9ZZZZ</name>
<evidence type="ECO:0000313" key="3">
    <source>
        <dbReference type="EMBL" id="CAB4828788.1"/>
    </source>
</evidence>
<dbReference type="InterPro" id="IPR001296">
    <property type="entry name" value="Glyco_trans_1"/>
</dbReference>
<dbReference type="GO" id="GO:0016757">
    <property type="term" value="F:glycosyltransferase activity"/>
    <property type="evidence" value="ECO:0007669"/>
    <property type="project" value="InterPro"/>
</dbReference>
<dbReference type="AlphaFoldDB" id="A0A6J7J7Z2"/>
<dbReference type="EMBL" id="CAFABA010000043">
    <property type="protein sequence ID" value="CAB4828788.1"/>
    <property type="molecule type" value="Genomic_DNA"/>
</dbReference>
<dbReference type="SUPFAM" id="SSF53756">
    <property type="entry name" value="UDP-Glycosyltransferase/glycogen phosphorylase"/>
    <property type="match status" value="1"/>
</dbReference>
<feature type="domain" description="Glycosyltransferase subfamily 4-like N-terminal" evidence="2">
    <location>
        <begin position="17"/>
        <end position="170"/>
    </location>
</feature>
<feature type="domain" description="Glycosyl transferase family 1" evidence="1">
    <location>
        <begin position="181"/>
        <end position="324"/>
    </location>
</feature>
<sequence>MSKGRVVQVFFVVANRGGERVAAQLTKGLSERGYEPVSVGIYRSAAANVDTVDFVVLADARPGTRQVIPVWWRLLRLLRRERPVAVILHTQVAGLLGATAALVARVPSRIIIHHINVGVSGRLFRPIEALAGSVGLYTDIVFVGTAIHDEVRRFPRRYRARTEVIPNAVEIPEPVDGAAARARFDLDPDEFVVLAVGALTDQKNHEVLVRALAGVPRSTLVLAGEGPRAEMLRALAADNEVNLRMLGHIAPADVFALYGAADLYAMPSRAEGRSLALLDAVSAGLPVVLSDIGQNVEVMGDAARYCPTEDVACWHRCLAELVGDPAALATLRAACSAHDIGTVEQVVDAYAACIERRRRTPSDRS</sequence>
<dbReference type="InterPro" id="IPR028098">
    <property type="entry name" value="Glyco_trans_4-like_N"/>
</dbReference>
<evidence type="ECO:0000313" key="4">
    <source>
        <dbReference type="EMBL" id="CAB4939196.1"/>
    </source>
</evidence>
<reference evidence="4" key="1">
    <citation type="submission" date="2020-05" db="EMBL/GenBank/DDBJ databases">
        <authorList>
            <person name="Chiriac C."/>
            <person name="Salcher M."/>
            <person name="Ghai R."/>
            <person name="Kavagutti S V."/>
        </authorList>
    </citation>
    <scope>NUCLEOTIDE SEQUENCE</scope>
</reference>
<evidence type="ECO:0000259" key="1">
    <source>
        <dbReference type="Pfam" id="PF00534"/>
    </source>
</evidence>
<protein>
    <submittedName>
        <fullName evidence="4">Unannotated protein</fullName>
    </submittedName>
</protein>
<dbReference type="Gene3D" id="3.40.50.2000">
    <property type="entry name" value="Glycogen Phosphorylase B"/>
    <property type="match status" value="2"/>
</dbReference>
<evidence type="ECO:0000259" key="2">
    <source>
        <dbReference type="Pfam" id="PF13439"/>
    </source>
</evidence>
<dbReference type="Pfam" id="PF00534">
    <property type="entry name" value="Glycos_transf_1"/>
    <property type="match status" value="1"/>
</dbReference>
<accession>A0A6J7J7Z2</accession>
<dbReference type="Pfam" id="PF13439">
    <property type="entry name" value="Glyco_transf_4"/>
    <property type="match status" value="1"/>
</dbReference>
<dbReference type="EMBL" id="CAFBMH010000211">
    <property type="protein sequence ID" value="CAB4939196.1"/>
    <property type="molecule type" value="Genomic_DNA"/>
</dbReference>
<dbReference type="PANTHER" id="PTHR12526">
    <property type="entry name" value="GLYCOSYLTRANSFERASE"/>
    <property type="match status" value="1"/>
</dbReference>
<dbReference type="PANTHER" id="PTHR12526:SF630">
    <property type="entry name" value="GLYCOSYLTRANSFERASE"/>
    <property type="match status" value="1"/>
</dbReference>